<evidence type="ECO:0000256" key="1">
    <source>
        <dbReference type="SAM" id="SignalP"/>
    </source>
</evidence>
<organism evidence="2 3">
    <name type="scientific">Cylindrospermopsis raciborskii CENA303</name>
    <dbReference type="NCBI Taxonomy" id="1170769"/>
    <lineage>
        <taxon>Bacteria</taxon>
        <taxon>Bacillati</taxon>
        <taxon>Cyanobacteriota</taxon>
        <taxon>Cyanophyceae</taxon>
        <taxon>Nostocales</taxon>
        <taxon>Aphanizomenonaceae</taxon>
        <taxon>Cylindrospermopsis</taxon>
    </lineage>
</organism>
<dbReference type="InterPro" id="IPR003795">
    <property type="entry name" value="DUF192"/>
</dbReference>
<dbReference type="PANTHER" id="PTHR37953:SF1">
    <property type="entry name" value="UPF0127 PROTEIN MJ1496"/>
    <property type="match status" value="1"/>
</dbReference>
<dbReference type="EMBL" id="NBYN01000010">
    <property type="protein sequence ID" value="OSO94525.1"/>
    <property type="molecule type" value="Genomic_DNA"/>
</dbReference>
<comment type="caution">
    <text evidence="2">The sequence shown here is derived from an EMBL/GenBank/DDBJ whole genome shotgun (WGS) entry which is preliminary data.</text>
</comment>
<sequence length="171" mass="19025">MLHCLTVCYLLLSILLVSCSAPSSGQLDTTLNAQLPQSNTKGQYLPVSARMTIGNGKKIDLEVAKTPEQLMMGLMYRPALPDNRGMLFVFSSPQPVGFWMKNVPVSLDMVFINRGVVKYIKTAPPCENEPCPTYGPRVLIDQVVELRAERARELGLKIGDRVKIEVFKSLR</sequence>
<proteinExistence type="predicted"/>
<dbReference type="InterPro" id="IPR038695">
    <property type="entry name" value="Saro_0823-like_sf"/>
</dbReference>
<dbReference type="RefSeq" id="WP_009344536.1">
    <property type="nucleotide sequence ID" value="NZ_NBYN01000010.1"/>
</dbReference>
<keyword evidence="1" id="KW-0732">Signal</keyword>
<gene>
    <name evidence="2" type="ORF">B7O87_02985</name>
</gene>
<evidence type="ECO:0008006" key="4">
    <source>
        <dbReference type="Google" id="ProtNLM"/>
    </source>
</evidence>
<evidence type="ECO:0000313" key="3">
    <source>
        <dbReference type="Proteomes" id="UP000192997"/>
    </source>
</evidence>
<name>A0A1X4GBE9_9CYAN</name>
<dbReference type="PANTHER" id="PTHR37953">
    <property type="entry name" value="UPF0127 PROTEIN MJ1496"/>
    <property type="match status" value="1"/>
</dbReference>
<protein>
    <recommendedName>
        <fullName evidence="4">DUF192 domain-containing protein</fullName>
    </recommendedName>
</protein>
<accession>A0A1X4GBE9</accession>
<feature type="chain" id="PRO_5010888508" description="DUF192 domain-containing protein" evidence="1">
    <location>
        <begin position="26"/>
        <end position="171"/>
    </location>
</feature>
<feature type="signal peptide" evidence="1">
    <location>
        <begin position="1"/>
        <end position="25"/>
    </location>
</feature>
<dbReference type="Gene3D" id="2.60.120.1140">
    <property type="entry name" value="Protein of unknown function DUF192"/>
    <property type="match status" value="1"/>
</dbReference>
<dbReference type="Pfam" id="PF02643">
    <property type="entry name" value="DUF192"/>
    <property type="match status" value="1"/>
</dbReference>
<dbReference type="AlphaFoldDB" id="A0A1X4GBE9"/>
<dbReference type="Proteomes" id="UP000192997">
    <property type="component" value="Unassembled WGS sequence"/>
</dbReference>
<reference evidence="3" key="1">
    <citation type="submission" date="2017-04" db="EMBL/GenBank/DDBJ databases">
        <authorList>
            <person name="Abreu V.A."/>
            <person name="Popin R.V."/>
            <person name="Rigonato J."/>
            <person name="Andreote A.P."/>
            <person name="Schaker P.C."/>
            <person name="Hoff-Risseti C."/>
            <person name="Alvarenga D.O."/>
            <person name="Varani A.M."/>
            <person name="Fiore M.F."/>
        </authorList>
    </citation>
    <scope>NUCLEOTIDE SEQUENCE [LARGE SCALE GENOMIC DNA]</scope>
    <source>
        <strain evidence="3">CENA303</strain>
    </source>
</reference>
<evidence type="ECO:0000313" key="2">
    <source>
        <dbReference type="EMBL" id="OSO94525.1"/>
    </source>
</evidence>